<feature type="transmembrane region" description="Helical" evidence="1">
    <location>
        <begin position="74"/>
        <end position="91"/>
    </location>
</feature>
<organism evidence="3 4">
    <name type="scientific">Crossiella equi</name>
    <dbReference type="NCBI Taxonomy" id="130796"/>
    <lineage>
        <taxon>Bacteria</taxon>
        <taxon>Bacillati</taxon>
        <taxon>Actinomycetota</taxon>
        <taxon>Actinomycetes</taxon>
        <taxon>Pseudonocardiales</taxon>
        <taxon>Pseudonocardiaceae</taxon>
        <taxon>Crossiella</taxon>
    </lineage>
</organism>
<evidence type="ECO:0000313" key="4">
    <source>
        <dbReference type="Proteomes" id="UP001519363"/>
    </source>
</evidence>
<proteinExistence type="predicted"/>
<feature type="transmembrane region" description="Helical" evidence="1">
    <location>
        <begin position="43"/>
        <end position="62"/>
    </location>
</feature>
<evidence type="ECO:0000256" key="1">
    <source>
        <dbReference type="SAM" id="Phobius"/>
    </source>
</evidence>
<dbReference type="Pfam" id="PF04982">
    <property type="entry name" value="TM_HPP"/>
    <property type="match status" value="1"/>
</dbReference>
<name>A0ABS5ATE5_9PSEU</name>
<sequence length="162" mass="16599">MIGLAAMATQEPLLFPSLGPTAFLLFATPLAPAASPRNTLLGHLVGVVSGAIGLAAFGLLSADPDLVHGTWQRAGAAALALALTCGGMVLFDLPHPPAGATTLIVALGLLHTPLQLLLIMLSVLALTALGWAINRLAGRPCPLWRAVPAQPASSARKVRLNR</sequence>
<keyword evidence="1" id="KW-0472">Membrane</keyword>
<evidence type="ECO:0000259" key="2">
    <source>
        <dbReference type="Pfam" id="PF04982"/>
    </source>
</evidence>
<feature type="transmembrane region" description="Helical" evidence="1">
    <location>
        <begin position="103"/>
        <end position="129"/>
    </location>
</feature>
<accession>A0ABS5ATE5</accession>
<dbReference type="Proteomes" id="UP001519363">
    <property type="component" value="Unassembled WGS sequence"/>
</dbReference>
<gene>
    <name evidence="3" type="ORF">JOF53_007847</name>
</gene>
<dbReference type="PANTHER" id="PTHR33741">
    <property type="entry name" value="TRANSMEMBRANE PROTEIN DDB_G0269096-RELATED"/>
    <property type="match status" value="1"/>
</dbReference>
<dbReference type="PANTHER" id="PTHR33741:SF5">
    <property type="entry name" value="TRANSMEMBRANE PROTEIN DDB_G0269096-RELATED"/>
    <property type="match status" value="1"/>
</dbReference>
<keyword evidence="1" id="KW-0812">Transmembrane</keyword>
<keyword evidence="1" id="KW-1133">Transmembrane helix</keyword>
<evidence type="ECO:0000313" key="3">
    <source>
        <dbReference type="EMBL" id="MBP2478975.1"/>
    </source>
</evidence>
<dbReference type="InterPro" id="IPR058581">
    <property type="entry name" value="TM_HPP"/>
</dbReference>
<reference evidence="3 4" key="1">
    <citation type="submission" date="2021-03" db="EMBL/GenBank/DDBJ databases">
        <title>Sequencing the genomes of 1000 actinobacteria strains.</title>
        <authorList>
            <person name="Klenk H.-P."/>
        </authorList>
    </citation>
    <scope>NUCLEOTIDE SEQUENCE [LARGE SCALE GENOMIC DNA]</scope>
    <source>
        <strain evidence="3 4">DSM 44580</strain>
    </source>
</reference>
<feature type="domain" description="HPP transmembrane region" evidence="2">
    <location>
        <begin position="6"/>
        <end position="140"/>
    </location>
</feature>
<dbReference type="InterPro" id="IPR007065">
    <property type="entry name" value="HPP"/>
</dbReference>
<keyword evidence="4" id="KW-1185">Reference proteome</keyword>
<dbReference type="EMBL" id="JAGIOO010000001">
    <property type="protein sequence ID" value="MBP2478975.1"/>
    <property type="molecule type" value="Genomic_DNA"/>
</dbReference>
<protein>
    <submittedName>
        <fullName evidence="3">CBS-domain-containing membrane protein</fullName>
    </submittedName>
</protein>
<comment type="caution">
    <text evidence="3">The sequence shown here is derived from an EMBL/GenBank/DDBJ whole genome shotgun (WGS) entry which is preliminary data.</text>
</comment>